<dbReference type="Proteomes" id="UP000232323">
    <property type="component" value="Unassembled WGS sequence"/>
</dbReference>
<feature type="compositionally biased region" description="Polar residues" evidence="1">
    <location>
        <begin position="151"/>
        <end position="163"/>
    </location>
</feature>
<name>A0A250XM79_9CHLO</name>
<sequence>MILQQYHVSLYETDLVKGSRRATFSRHLYSWYCVVAETGFWDERVHQVPQSFKMPGNEPLGLNMSLDALIEKRGTERASGSGVRGAGRGRGLGIQGGVNKSLSSGNKQTTRGDLGQNNFNNRNNASNRGAGRGYNAGRGPGPSGRGNNAGFDQSKQGSIQARNPISGPSVAMVPDVTMTFMQMQAAMATMQEQARIIAQQQEQLTMLLQAQASQTVARASAPAIAASVPVQQKVLARPKQVVQVEPEPEELDVECECLIDEETGDTLVQLQGITIVTVSPSGEVVLSTGGWYTPDTIAGMNKALKPIGMKVVAIGDPEEGEWHVIEGANKRIRFEDNMRIPPKGVNSANRASVVVMAFEQPVEPQAQYAPPVATHRPVMVPIGSRGAVGGSTRTAATQPNDFDAAARRLRAQGRSY</sequence>
<dbReference type="EMBL" id="BEGY01000117">
    <property type="protein sequence ID" value="GAX84133.1"/>
    <property type="molecule type" value="Genomic_DNA"/>
</dbReference>
<comment type="caution">
    <text evidence="2">The sequence shown here is derived from an EMBL/GenBank/DDBJ whole genome shotgun (WGS) entry which is preliminary data.</text>
</comment>
<evidence type="ECO:0000313" key="2">
    <source>
        <dbReference type="EMBL" id="GAX84133.1"/>
    </source>
</evidence>
<keyword evidence="3" id="KW-1185">Reference proteome</keyword>
<organism evidence="2 3">
    <name type="scientific">Chlamydomonas eustigma</name>
    <dbReference type="NCBI Taxonomy" id="1157962"/>
    <lineage>
        <taxon>Eukaryota</taxon>
        <taxon>Viridiplantae</taxon>
        <taxon>Chlorophyta</taxon>
        <taxon>core chlorophytes</taxon>
        <taxon>Chlorophyceae</taxon>
        <taxon>CS clade</taxon>
        <taxon>Chlamydomonadales</taxon>
        <taxon>Chlamydomonadaceae</taxon>
        <taxon>Chlamydomonas</taxon>
    </lineage>
</organism>
<feature type="compositionally biased region" description="Gly residues" evidence="1">
    <location>
        <begin position="130"/>
        <end position="144"/>
    </location>
</feature>
<feature type="compositionally biased region" description="Gly residues" evidence="1">
    <location>
        <begin position="82"/>
        <end position="96"/>
    </location>
</feature>
<feature type="compositionally biased region" description="Polar residues" evidence="1">
    <location>
        <begin position="100"/>
        <end position="111"/>
    </location>
</feature>
<proteinExistence type="predicted"/>
<reference evidence="2 3" key="1">
    <citation type="submission" date="2017-08" db="EMBL/GenBank/DDBJ databases">
        <title>Acidophilic green algal genome provides insights into adaptation to an acidic environment.</title>
        <authorList>
            <person name="Hirooka S."/>
            <person name="Hirose Y."/>
            <person name="Kanesaki Y."/>
            <person name="Higuchi S."/>
            <person name="Fujiwara T."/>
            <person name="Onuma R."/>
            <person name="Era A."/>
            <person name="Ohbayashi R."/>
            <person name="Uzuka A."/>
            <person name="Nozaki H."/>
            <person name="Yoshikawa H."/>
            <person name="Miyagishima S.Y."/>
        </authorList>
    </citation>
    <scope>NUCLEOTIDE SEQUENCE [LARGE SCALE GENOMIC DNA]</scope>
    <source>
        <strain evidence="2 3">NIES-2499</strain>
    </source>
</reference>
<dbReference type="OrthoDB" id="568267at2759"/>
<protein>
    <submittedName>
        <fullName evidence="2">Uncharacterized protein</fullName>
    </submittedName>
</protein>
<gene>
    <name evidence="2" type="ORF">CEUSTIGMA_g11556.t1</name>
</gene>
<feature type="region of interest" description="Disordered" evidence="1">
    <location>
        <begin position="74"/>
        <end position="166"/>
    </location>
</feature>
<accession>A0A250XM79</accession>
<evidence type="ECO:0000313" key="3">
    <source>
        <dbReference type="Proteomes" id="UP000232323"/>
    </source>
</evidence>
<feature type="compositionally biased region" description="Low complexity" evidence="1">
    <location>
        <begin position="112"/>
        <end position="129"/>
    </location>
</feature>
<evidence type="ECO:0000256" key="1">
    <source>
        <dbReference type="SAM" id="MobiDB-lite"/>
    </source>
</evidence>
<dbReference type="AlphaFoldDB" id="A0A250XM79"/>